<dbReference type="RefSeq" id="XP_003685360.1">
    <property type="nucleotide sequence ID" value="XM_003685312.1"/>
</dbReference>
<dbReference type="Gene3D" id="1.20.5.170">
    <property type="match status" value="1"/>
</dbReference>
<dbReference type="GeneID" id="11534137"/>
<keyword evidence="4" id="KW-0539">Nucleus</keyword>
<dbReference type="InterPro" id="IPR004827">
    <property type="entry name" value="bZIP"/>
</dbReference>
<dbReference type="PROSITE" id="PS00036">
    <property type="entry name" value="BZIP_BASIC"/>
    <property type="match status" value="1"/>
</dbReference>
<dbReference type="SMART" id="SM00338">
    <property type="entry name" value="BRLZ"/>
    <property type="match status" value="1"/>
</dbReference>
<accession>G8BSV5</accession>
<name>G8BSV5_TETPH</name>
<comment type="subcellular location">
    <subcellularLocation>
        <location evidence="1">Nucleus</location>
    </subcellularLocation>
</comment>
<sequence>MNYSYMHLPQQHFVQNEQFGGSDMTKAHYMQNNYRNGNNTSITYKPAATETNMDMPPSIVNAVYNSPSGGSIDGARNGNINSNDIRTSIETASVNIEQKTTNSRNTNEICGLNTPAVRLSQFPKHLTNHNTFEYTYNNVQNGQPTYTNTGYQDCNATTIKLGLPTITASTDSSNTMVLSNYYRGTSSTHIPTQLTSYSLQNKSVKRAIQNRNAQKAFRQRKKKYIQELESKASKYDNLVIENNNLKIQIKELTSLIRSLK</sequence>
<evidence type="ECO:0000256" key="3">
    <source>
        <dbReference type="ARBA" id="ARBA00023163"/>
    </source>
</evidence>
<dbReference type="GO" id="GO:0000976">
    <property type="term" value="F:transcription cis-regulatory region binding"/>
    <property type="evidence" value="ECO:0007669"/>
    <property type="project" value="InterPro"/>
</dbReference>
<evidence type="ECO:0000256" key="2">
    <source>
        <dbReference type="ARBA" id="ARBA00023015"/>
    </source>
</evidence>
<evidence type="ECO:0000256" key="4">
    <source>
        <dbReference type="ARBA" id="ARBA00023242"/>
    </source>
</evidence>
<keyword evidence="2" id="KW-0805">Transcription regulation</keyword>
<dbReference type="EMBL" id="HE612859">
    <property type="protein sequence ID" value="CCE62926.1"/>
    <property type="molecule type" value="Genomic_DNA"/>
</dbReference>
<dbReference type="Pfam" id="PF00170">
    <property type="entry name" value="bZIP_1"/>
    <property type="match status" value="1"/>
</dbReference>
<gene>
    <name evidence="6" type="primary">TPHA0D02900</name>
    <name evidence="6" type="ordered locus">TPHA_0D02900</name>
</gene>
<dbReference type="OrthoDB" id="2593073at2759"/>
<dbReference type="SUPFAM" id="SSF57959">
    <property type="entry name" value="Leucine zipper domain"/>
    <property type="match status" value="1"/>
</dbReference>
<keyword evidence="7" id="KW-1185">Reference proteome</keyword>
<dbReference type="PANTHER" id="PTHR40621:SF6">
    <property type="entry name" value="AP-1-LIKE TRANSCRIPTION FACTOR YAP1-RELATED"/>
    <property type="match status" value="1"/>
</dbReference>
<dbReference type="InterPro" id="IPR050936">
    <property type="entry name" value="AP-1-like"/>
</dbReference>
<evidence type="ECO:0000313" key="6">
    <source>
        <dbReference type="EMBL" id="CCE62926.1"/>
    </source>
</evidence>
<dbReference type="AlphaFoldDB" id="G8BSV5"/>
<proteinExistence type="predicted"/>
<dbReference type="PANTHER" id="PTHR40621">
    <property type="entry name" value="TRANSCRIPTION FACTOR KAPC-RELATED"/>
    <property type="match status" value="1"/>
</dbReference>
<reference evidence="6 7" key="1">
    <citation type="journal article" date="2011" name="Proc. Natl. Acad. Sci. U.S.A.">
        <title>Evolutionary erosion of yeast sex chromosomes by mating-type switching accidents.</title>
        <authorList>
            <person name="Gordon J.L."/>
            <person name="Armisen D."/>
            <person name="Proux-Wera E."/>
            <person name="Oheigeartaigh S.S."/>
            <person name="Byrne K.P."/>
            <person name="Wolfe K.H."/>
        </authorList>
    </citation>
    <scope>NUCLEOTIDE SEQUENCE [LARGE SCALE GENOMIC DNA]</scope>
    <source>
        <strain evidence="7">ATCC 24235 / CBS 4417 / NBRC 1672 / NRRL Y-8282 / UCD 70-5</strain>
    </source>
</reference>
<keyword evidence="3" id="KW-0804">Transcription</keyword>
<dbReference type="HOGENOM" id="CLU_1070313_0_0_1"/>
<dbReference type="KEGG" id="tpf:TPHA_0D02900"/>
<evidence type="ECO:0000256" key="1">
    <source>
        <dbReference type="ARBA" id="ARBA00004123"/>
    </source>
</evidence>
<feature type="domain" description="BZIP" evidence="5">
    <location>
        <begin position="205"/>
        <end position="220"/>
    </location>
</feature>
<evidence type="ECO:0000259" key="5">
    <source>
        <dbReference type="PROSITE" id="PS00036"/>
    </source>
</evidence>
<protein>
    <recommendedName>
        <fullName evidence="5">BZIP domain-containing protein</fullName>
    </recommendedName>
</protein>
<organism evidence="6 7">
    <name type="scientific">Tetrapisispora phaffii (strain ATCC 24235 / CBS 4417 / NBRC 1672 / NRRL Y-8282 / UCD 70-5)</name>
    <name type="common">Yeast</name>
    <name type="synonym">Fabospora phaffii</name>
    <dbReference type="NCBI Taxonomy" id="1071381"/>
    <lineage>
        <taxon>Eukaryota</taxon>
        <taxon>Fungi</taxon>
        <taxon>Dikarya</taxon>
        <taxon>Ascomycota</taxon>
        <taxon>Saccharomycotina</taxon>
        <taxon>Saccharomycetes</taxon>
        <taxon>Saccharomycetales</taxon>
        <taxon>Saccharomycetaceae</taxon>
        <taxon>Tetrapisispora</taxon>
    </lineage>
</organism>
<dbReference type="InterPro" id="IPR046347">
    <property type="entry name" value="bZIP_sf"/>
</dbReference>
<evidence type="ECO:0000313" key="7">
    <source>
        <dbReference type="Proteomes" id="UP000005666"/>
    </source>
</evidence>
<dbReference type="GO" id="GO:0001228">
    <property type="term" value="F:DNA-binding transcription activator activity, RNA polymerase II-specific"/>
    <property type="evidence" value="ECO:0007669"/>
    <property type="project" value="TreeGrafter"/>
</dbReference>
<dbReference type="GO" id="GO:0090575">
    <property type="term" value="C:RNA polymerase II transcription regulator complex"/>
    <property type="evidence" value="ECO:0007669"/>
    <property type="project" value="TreeGrafter"/>
</dbReference>
<dbReference type="CDD" id="cd14688">
    <property type="entry name" value="bZIP_YAP"/>
    <property type="match status" value="1"/>
</dbReference>
<dbReference type="Proteomes" id="UP000005666">
    <property type="component" value="Chromosome 4"/>
</dbReference>